<proteinExistence type="predicted"/>
<reference evidence="1 2" key="2">
    <citation type="submission" date="2018-11" db="EMBL/GenBank/DDBJ databases">
        <authorList>
            <consortium name="Pathogen Informatics"/>
        </authorList>
    </citation>
    <scope>NUCLEOTIDE SEQUENCE [LARGE SCALE GENOMIC DNA]</scope>
    <source>
        <strain evidence="1 2">MHpl1</strain>
    </source>
</reference>
<dbReference type="AlphaFoldDB" id="A0A0N4VW63"/>
<accession>A0A0N4VW63</accession>
<dbReference type="WBParaSite" id="HPLM_0000153301-mRNA-1">
    <property type="protein sequence ID" value="HPLM_0000153301-mRNA-1"/>
    <property type="gene ID" value="HPLM_0000153301"/>
</dbReference>
<evidence type="ECO:0000313" key="3">
    <source>
        <dbReference type="WBParaSite" id="HPLM_0000153301-mRNA-1"/>
    </source>
</evidence>
<organism evidence="3">
    <name type="scientific">Haemonchus placei</name>
    <name type="common">Barber's pole worm</name>
    <dbReference type="NCBI Taxonomy" id="6290"/>
    <lineage>
        <taxon>Eukaryota</taxon>
        <taxon>Metazoa</taxon>
        <taxon>Ecdysozoa</taxon>
        <taxon>Nematoda</taxon>
        <taxon>Chromadorea</taxon>
        <taxon>Rhabditida</taxon>
        <taxon>Rhabditina</taxon>
        <taxon>Rhabditomorpha</taxon>
        <taxon>Strongyloidea</taxon>
        <taxon>Trichostrongylidae</taxon>
        <taxon>Haemonchus</taxon>
    </lineage>
</organism>
<dbReference type="EMBL" id="UZAF01002079">
    <property type="protein sequence ID" value="VDO09980.1"/>
    <property type="molecule type" value="Genomic_DNA"/>
</dbReference>
<keyword evidence="2" id="KW-1185">Reference proteome</keyword>
<gene>
    <name evidence="1" type="ORF">HPLM_LOCUS1531</name>
</gene>
<evidence type="ECO:0000313" key="2">
    <source>
        <dbReference type="Proteomes" id="UP000268014"/>
    </source>
</evidence>
<name>A0A0N4VW63_HAEPC</name>
<protein>
    <submittedName>
        <fullName evidence="1 3">Uncharacterized protein</fullName>
    </submittedName>
</protein>
<reference evidence="3" key="1">
    <citation type="submission" date="2017-02" db="UniProtKB">
        <authorList>
            <consortium name="WormBaseParasite"/>
        </authorList>
    </citation>
    <scope>IDENTIFICATION</scope>
</reference>
<evidence type="ECO:0000313" key="1">
    <source>
        <dbReference type="EMBL" id="VDO09980.1"/>
    </source>
</evidence>
<sequence length="126" mass="14924">MALNLRRWRVKSIRRFDFIEIVGVKVKSFHFRITLSSAFELFTLNRQTNMTKKLLERNESATHRVSYPLQMAYLIPPLIRMRPNLVPMRSLARTEPRNCKPFTRKWTPFFMSSKVTPVFGMAKCSI</sequence>
<dbReference type="Proteomes" id="UP000268014">
    <property type="component" value="Unassembled WGS sequence"/>
</dbReference>